<name>A0A9R0U5I3_TRITD</name>
<dbReference type="Proteomes" id="UP000324705">
    <property type="component" value="Chromosome 5A"/>
</dbReference>
<evidence type="ECO:0000313" key="5">
    <source>
        <dbReference type="Proteomes" id="UP000324705"/>
    </source>
</evidence>
<sequence>MEWMDGVGNDIPTSNPRYCHCTIRNSIHSTMAATPEELLGLAEPAPLSPSLFLDLPPTTHGDSQNDLALEYISRMLTEEDIVDKFFYQYPDHPKLLQAEQPFAEILADTSSSAAQESFASSTSILMASQGNNTDFMVSGCQVQDPVFFLNGTGTVEPNSMVFPSKSSTSMNMLSSMEFFKGMEGANMFLPIDDVMVDGTGTDVMVSGCQVQDPVFFLNGTGTVEPNSMVFPSESSTSMNMLSSMEFFKGMEEANMFLPTDDVMVDGRGRKKRSGMDGEAEAGLGRSSKQIVVLLHSTTTLEEEEATALEMLDRLILNGYEACPSEMQEVVRVTWEDKENKAARQSISRRGRRGARHTVVTDLETLLTRCAEAVVSNDVRGAGKLLERIKCHSSPTGDARQRLAHYFTQGLEARLAGTGSRLYRSLMGKRTSVLELIRAFHLHTAVSCSIKVGLLFSTNTIYKAVAGRRKLHIVHYGMTTGFQWPDLLRLLANREGGPPEVRITGINTPLHGPCPDALMQEAGHRLDNCASQFGVPFKFHAIASKPEDVRAEDLHIDPDEVLVVSSLYEFRTLMDESLTFDMVSPRDMVLKTIRKMRPSVFISSVVNGPYGAAFFMTRFRHALYYFTALFDVMETTVPWDGDKRLLVERDILARSAINMIACEGTDRVERPQNYKEWQARNQRAGLRQLPLDPDIVLMLRDEVKNRYHKHFMISEDHRWLLQGWKGRVLYAHSTWAAADATGSLV</sequence>
<feature type="region of interest" description="Leucine repeat II (LRII)" evidence="3">
    <location>
        <begin position="520"/>
        <end position="552"/>
    </location>
</feature>
<dbReference type="InterPro" id="IPR005202">
    <property type="entry name" value="TF_GRAS"/>
</dbReference>
<feature type="region of interest" description="SAW" evidence="3">
    <location>
        <begin position="660"/>
        <end position="735"/>
    </location>
</feature>
<dbReference type="OMA" id="MEGANMF"/>
<comment type="caution">
    <text evidence="3">Lacks conserved residue(s) required for the propagation of feature annotation.</text>
</comment>
<proteinExistence type="inferred from homology"/>
<evidence type="ECO:0000313" key="4">
    <source>
        <dbReference type="EMBL" id="VAI24891.1"/>
    </source>
</evidence>
<organism evidence="4 5">
    <name type="scientific">Triticum turgidum subsp. durum</name>
    <name type="common">Durum wheat</name>
    <name type="synonym">Triticum durum</name>
    <dbReference type="NCBI Taxonomy" id="4567"/>
    <lineage>
        <taxon>Eukaryota</taxon>
        <taxon>Viridiplantae</taxon>
        <taxon>Streptophyta</taxon>
        <taxon>Embryophyta</taxon>
        <taxon>Tracheophyta</taxon>
        <taxon>Spermatophyta</taxon>
        <taxon>Magnoliopsida</taxon>
        <taxon>Liliopsida</taxon>
        <taxon>Poales</taxon>
        <taxon>Poaceae</taxon>
        <taxon>BOP clade</taxon>
        <taxon>Pooideae</taxon>
        <taxon>Triticodae</taxon>
        <taxon>Triticeae</taxon>
        <taxon>Triticinae</taxon>
        <taxon>Triticum</taxon>
    </lineage>
</organism>
<dbReference type="Gramene" id="TRITD5Av1G242380.1">
    <property type="protein sequence ID" value="TRITD5Av1G242380.1"/>
    <property type="gene ID" value="TRITD5Av1G242380"/>
</dbReference>
<dbReference type="PANTHER" id="PTHR31636">
    <property type="entry name" value="OSJNBA0084A10.13 PROTEIN-RELATED"/>
    <property type="match status" value="1"/>
</dbReference>
<evidence type="ECO:0000256" key="2">
    <source>
        <dbReference type="ARBA" id="ARBA00023163"/>
    </source>
</evidence>
<comment type="similarity">
    <text evidence="3">Belongs to the GRAS family.</text>
</comment>
<evidence type="ECO:0000256" key="3">
    <source>
        <dbReference type="PROSITE-ProRule" id="PRU01191"/>
    </source>
</evidence>
<dbReference type="AlphaFoldDB" id="A0A9R0U5I3"/>
<dbReference type="PROSITE" id="PS50985">
    <property type="entry name" value="GRAS"/>
    <property type="match status" value="1"/>
</dbReference>
<reference evidence="4 5" key="1">
    <citation type="submission" date="2017-09" db="EMBL/GenBank/DDBJ databases">
        <authorList>
            <consortium name="International Durum Wheat Genome Sequencing Consortium (IDWGSC)"/>
            <person name="Milanesi L."/>
        </authorList>
    </citation>
    <scope>NUCLEOTIDE SEQUENCE [LARGE SCALE GENOMIC DNA]</scope>
    <source>
        <strain evidence="5">cv. Svevo</strain>
    </source>
</reference>
<accession>A0A9R0U5I3</accession>
<dbReference type="Pfam" id="PF03514">
    <property type="entry name" value="GRAS"/>
    <property type="match status" value="1"/>
</dbReference>
<keyword evidence="2" id="KW-0804">Transcription</keyword>
<evidence type="ECO:0000256" key="1">
    <source>
        <dbReference type="ARBA" id="ARBA00023015"/>
    </source>
</evidence>
<feature type="region of interest" description="VHIID" evidence="3">
    <location>
        <begin position="439"/>
        <end position="504"/>
    </location>
</feature>
<keyword evidence="5" id="KW-1185">Reference proteome</keyword>
<protein>
    <submittedName>
        <fullName evidence="4">Uncharacterized protein</fullName>
    </submittedName>
</protein>
<gene>
    <name evidence="4" type="ORF">TRITD_5Av1G242380</name>
</gene>
<keyword evidence="1" id="KW-0805">Transcription regulation</keyword>
<dbReference type="EMBL" id="LT934119">
    <property type="protein sequence ID" value="VAI24891.1"/>
    <property type="molecule type" value="Genomic_DNA"/>
</dbReference>
<feature type="region of interest" description="Leucine repeat I (LRI)" evidence="3">
    <location>
        <begin position="360"/>
        <end position="420"/>
    </location>
</feature>